<feature type="signal peptide" evidence="2">
    <location>
        <begin position="1"/>
        <end position="50"/>
    </location>
</feature>
<evidence type="ECO:0000313" key="4">
    <source>
        <dbReference type="Proteomes" id="UP000008366"/>
    </source>
</evidence>
<dbReference type="PANTHER" id="PTHR36302">
    <property type="entry name" value="BLR7088 PROTEIN"/>
    <property type="match status" value="1"/>
</dbReference>
<reference evidence="3 4" key="1">
    <citation type="submission" date="2012-08" db="EMBL/GenBank/DDBJ databases">
        <title>Whole genome shotgun sequence of Kineosphaera limosa NBRC 100340.</title>
        <authorList>
            <person name="Yoshida I."/>
            <person name="Isaki S."/>
            <person name="Hosoyama A."/>
            <person name="Tsuchikane K."/>
            <person name="Katsumata H."/>
            <person name="Ando Y."/>
            <person name="Ohji S."/>
            <person name="Hamada M."/>
            <person name="Tamura T."/>
            <person name="Yamazoe A."/>
            <person name="Yamazaki S."/>
            <person name="Fujita N."/>
        </authorList>
    </citation>
    <scope>NUCLEOTIDE SEQUENCE [LARGE SCALE GENOMIC DNA]</scope>
    <source>
        <strain evidence="3 4">NBRC 100340</strain>
    </source>
</reference>
<dbReference type="eggNOG" id="COG2847">
    <property type="taxonomic scope" value="Bacteria"/>
</dbReference>
<sequence length="231" mass="23242">MPSFVNSPLPRAAQPTAATQAPARSSCTHRPRLRTLSSAVLALAMAPALAACTGSPDAVAPGAAASALTTYDATTPAAEATDGAGAGLEVLDAWTVARPDVAANPMTGVFGIVRNVGDHDVELVAATSSASQRAELHATVNKNGQPAMQHVEKIKVPAGGSLVLQPGGDHVMVMDLTRPIAVGDTVNVTLTTQDGGSLEFRAVAKQFAGANEPYHSGAPTPGQPTAPAPTS</sequence>
<name>K6WLN6_9MICO</name>
<dbReference type="InterPro" id="IPR036182">
    <property type="entry name" value="PCuAC_sf"/>
</dbReference>
<feature type="compositionally biased region" description="Pro residues" evidence="1">
    <location>
        <begin position="221"/>
        <end position="231"/>
    </location>
</feature>
<dbReference type="InterPro" id="IPR058248">
    <property type="entry name" value="Lxx211020-like"/>
</dbReference>
<dbReference type="Pfam" id="PF04314">
    <property type="entry name" value="PCuAC"/>
    <property type="match status" value="1"/>
</dbReference>
<dbReference type="Gene3D" id="2.60.40.1890">
    <property type="entry name" value="PCu(A)C copper chaperone"/>
    <property type="match status" value="1"/>
</dbReference>
<accession>K6WLN6</accession>
<dbReference type="EMBL" id="BAHD01000010">
    <property type="protein sequence ID" value="GAB94721.1"/>
    <property type="molecule type" value="Genomic_DNA"/>
</dbReference>
<comment type="caution">
    <text evidence="3">The sequence shown here is derived from an EMBL/GenBank/DDBJ whole genome shotgun (WGS) entry which is preliminary data.</text>
</comment>
<feature type="region of interest" description="Disordered" evidence="1">
    <location>
        <begin position="1"/>
        <end position="28"/>
    </location>
</feature>
<protein>
    <recommendedName>
        <fullName evidence="5">Copper chaperone PCu(A)C</fullName>
    </recommendedName>
</protein>
<feature type="chain" id="PRO_5003899690" description="Copper chaperone PCu(A)C" evidence="2">
    <location>
        <begin position="51"/>
        <end position="231"/>
    </location>
</feature>
<keyword evidence="4" id="KW-1185">Reference proteome</keyword>
<dbReference type="InterPro" id="IPR007410">
    <property type="entry name" value="LpqE-like"/>
</dbReference>
<evidence type="ECO:0008006" key="5">
    <source>
        <dbReference type="Google" id="ProtNLM"/>
    </source>
</evidence>
<proteinExistence type="predicted"/>
<evidence type="ECO:0000256" key="2">
    <source>
        <dbReference type="SAM" id="SignalP"/>
    </source>
</evidence>
<dbReference type="STRING" id="1184609.KILIM_010_00520"/>
<organism evidence="3 4">
    <name type="scientific">Kineosphaera limosa NBRC 100340</name>
    <dbReference type="NCBI Taxonomy" id="1184609"/>
    <lineage>
        <taxon>Bacteria</taxon>
        <taxon>Bacillati</taxon>
        <taxon>Actinomycetota</taxon>
        <taxon>Actinomycetes</taxon>
        <taxon>Micrococcales</taxon>
        <taxon>Dermatophilaceae</taxon>
        <taxon>Kineosphaera</taxon>
    </lineage>
</organism>
<evidence type="ECO:0000313" key="3">
    <source>
        <dbReference type="EMBL" id="GAB94721.1"/>
    </source>
</evidence>
<dbReference type="SUPFAM" id="SSF110087">
    <property type="entry name" value="DR1885-like metal-binding protein"/>
    <property type="match status" value="1"/>
</dbReference>
<evidence type="ECO:0000256" key="1">
    <source>
        <dbReference type="SAM" id="MobiDB-lite"/>
    </source>
</evidence>
<keyword evidence="2" id="KW-0732">Signal</keyword>
<feature type="region of interest" description="Disordered" evidence="1">
    <location>
        <begin position="211"/>
        <end position="231"/>
    </location>
</feature>
<dbReference type="PANTHER" id="PTHR36302:SF1">
    <property type="entry name" value="COPPER CHAPERONE PCU(A)C"/>
    <property type="match status" value="1"/>
</dbReference>
<dbReference type="Proteomes" id="UP000008366">
    <property type="component" value="Unassembled WGS sequence"/>
</dbReference>
<feature type="compositionally biased region" description="Low complexity" evidence="1">
    <location>
        <begin position="11"/>
        <end position="26"/>
    </location>
</feature>
<gene>
    <name evidence="3" type="ORF">KILIM_010_00520</name>
</gene>
<dbReference type="AlphaFoldDB" id="K6WLN6"/>
<dbReference type="RefSeq" id="WP_006591253.1">
    <property type="nucleotide sequence ID" value="NZ_BAHD01000010.1"/>
</dbReference>
<dbReference type="OrthoDB" id="9796962at2"/>